<keyword evidence="2" id="KW-1133">Transmembrane helix</keyword>
<dbReference type="AlphaFoldDB" id="A0A5J6ZC59"/>
<keyword evidence="2" id="KW-0472">Membrane</keyword>
<name>A0A5J6ZC59_9CORY</name>
<organism evidence="3 4">
    <name type="scientific">Corynebacterium urogenitale</name>
    <dbReference type="NCBI Taxonomy" id="2487892"/>
    <lineage>
        <taxon>Bacteria</taxon>
        <taxon>Bacillati</taxon>
        <taxon>Actinomycetota</taxon>
        <taxon>Actinomycetes</taxon>
        <taxon>Mycobacteriales</taxon>
        <taxon>Corynebacteriaceae</taxon>
        <taxon>Corynebacterium</taxon>
    </lineage>
</organism>
<feature type="region of interest" description="Disordered" evidence="1">
    <location>
        <begin position="35"/>
        <end position="126"/>
    </location>
</feature>
<protein>
    <submittedName>
        <fullName evidence="3">Uncharacterized protein</fullName>
    </submittedName>
</protein>
<evidence type="ECO:0000313" key="3">
    <source>
        <dbReference type="EMBL" id="QFQ03127.1"/>
    </source>
</evidence>
<dbReference type="Proteomes" id="UP000326711">
    <property type="component" value="Chromosome"/>
</dbReference>
<sequence>MAQKSNGSIVALIVAEVLVICACIVLIIAVPGALSPSSKAGDGATVSAREDESEQGAELSATDDPERGPTDESTDGSGTGAAGEETDNMASGPKPTVGNGPAPETEPSPEPSTSGGGGGSNGRQSYGLQERFTATGTIRVLGAVDLAQLQGHDRTPNGETNDQMYAIFIPDEYTEVQARSAGGGLVMQQAKLFAIGISSPGYGMVPAENFSQYDGQKVTVTLTPDEYWPSDTRLPLGELKAENVVVG</sequence>
<dbReference type="OrthoDB" id="4411377at2"/>
<reference evidence="4" key="1">
    <citation type="submission" date="2019-10" db="EMBL/GenBank/DDBJ databases">
        <title>Complete genome sequence of Corynebacterium urogenitalis DSM 108747, isolated from the genital tract of a cow.</title>
        <authorList>
            <person name="Ruckert C."/>
            <person name="Ballas P."/>
            <person name="Wagener K."/>
            <person name="Drillich M."/>
            <person name="Kaempfer P."/>
            <person name="Busse H.-J."/>
            <person name="Ehling-Schulz M."/>
        </authorList>
    </citation>
    <scope>NUCLEOTIDE SEQUENCE [LARGE SCALE GENOMIC DNA]</scope>
    <source>
        <strain evidence="4">LMM 1652</strain>
    </source>
</reference>
<gene>
    <name evidence="3" type="ORF">CUROG_08895</name>
</gene>
<accession>A0A5J6ZC59</accession>
<evidence type="ECO:0000256" key="2">
    <source>
        <dbReference type="SAM" id="Phobius"/>
    </source>
</evidence>
<keyword evidence="4" id="KW-1185">Reference proteome</keyword>
<proteinExistence type="predicted"/>
<evidence type="ECO:0000313" key="4">
    <source>
        <dbReference type="Proteomes" id="UP000326711"/>
    </source>
</evidence>
<dbReference type="KEGG" id="cuo:CUROG_08895"/>
<keyword evidence="2" id="KW-0812">Transmembrane</keyword>
<evidence type="ECO:0000256" key="1">
    <source>
        <dbReference type="SAM" id="MobiDB-lite"/>
    </source>
</evidence>
<dbReference type="RefSeq" id="WP_151903409.1">
    <property type="nucleotide sequence ID" value="NZ_CP045032.1"/>
</dbReference>
<dbReference type="EMBL" id="CP045032">
    <property type="protein sequence ID" value="QFQ03127.1"/>
    <property type="molecule type" value="Genomic_DNA"/>
</dbReference>
<feature type="transmembrane region" description="Helical" evidence="2">
    <location>
        <begin position="9"/>
        <end position="30"/>
    </location>
</feature>